<evidence type="ECO:0000313" key="2">
    <source>
        <dbReference type="EMBL" id="CAB4592655.1"/>
    </source>
</evidence>
<protein>
    <submittedName>
        <fullName evidence="2">Unannotated protein</fullName>
    </submittedName>
</protein>
<gene>
    <name evidence="2" type="ORF">UFOPK1826_00153</name>
</gene>
<feature type="region of interest" description="Disordered" evidence="1">
    <location>
        <begin position="1"/>
        <end position="63"/>
    </location>
</feature>
<sequence>MTMPTNRTPAKKTATKKTVAKKSAVKNPAAKKIATKKAGAKKTVAKKSAAKKASSPSKPLPKISDLEAVAKRVEISKEQGKISVANNASKINSSASSTQDVDLAKVWDSSVKWFKKLVGQK</sequence>
<proteinExistence type="predicted"/>
<reference evidence="2" key="1">
    <citation type="submission" date="2020-05" db="EMBL/GenBank/DDBJ databases">
        <authorList>
            <person name="Chiriac C."/>
            <person name="Salcher M."/>
            <person name="Ghai R."/>
            <person name="Kavagutti S V."/>
        </authorList>
    </citation>
    <scope>NUCLEOTIDE SEQUENCE</scope>
</reference>
<accession>A0A6J6G0T4</accession>
<dbReference type="AlphaFoldDB" id="A0A6J6G0T4"/>
<organism evidence="2">
    <name type="scientific">freshwater metagenome</name>
    <dbReference type="NCBI Taxonomy" id="449393"/>
    <lineage>
        <taxon>unclassified sequences</taxon>
        <taxon>metagenomes</taxon>
        <taxon>ecological metagenomes</taxon>
    </lineage>
</organism>
<feature type="compositionally biased region" description="Low complexity" evidence="1">
    <location>
        <begin position="51"/>
        <end position="62"/>
    </location>
</feature>
<evidence type="ECO:0000256" key="1">
    <source>
        <dbReference type="SAM" id="MobiDB-lite"/>
    </source>
</evidence>
<dbReference type="EMBL" id="CAEZUN010000012">
    <property type="protein sequence ID" value="CAB4592655.1"/>
    <property type="molecule type" value="Genomic_DNA"/>
</dbReference>
<name>A0A6J6G0T4_9ZZZZ</name>
<feature type="compositionally biased region" description="Basic residues" evidence="1">
    <location>
        <begin position="9"/>
        <end position="24"/>
    </location>
</feature>
<feature type="compositionally biased region" description="Basic residues" evidence="1">
    <location>
        <begin position="33"/>
        <end position="50"/>
    </location>
</feature>